<organism evidence="1 2">
    <name type="scientific">Heracleum sosnowskyi</name>
    <dbReference type="NCBI Taxonomy" id="360622"/>
    <lineage>
        <taxon>Eukaryota</taxon>
        <taxon>Viridiplantae</taxon>
        <taxon>Streptophyta</taxon>
        <taxon>Embryophyta</taxon>
        <taxon>Tracheophyta</taxon>
        <taxon>Spermatophyta</taxon>
        <taxon>Magnoliopsida</taxon>
        <taxon>eudicotyledons</taxon>
        <taxon>Gunneridae</taxon>
        <taxon>Pentapetalae</taxon>
        <taxon>asterids</taxon>
        <taxon>campanulids</taxon>
        <taxon>Apiales</taxon>
        <taxon>Apiaceae</taxon>
        <taxon>Apioideae</taxon>
        <taxon>apioid superclade</taxon>
        <taxon>Tordylieae</taxon>
        <taxon>Tordyliinae</taxon>
        <taxon>Heracleum</taxon>
    </lineage>
</organism>
<sequence length="145" mass="17085">MDNLDRYAEVMHHPFDEDSYTDKFINLIFHGNYNGLLAFDRDGSVMRRTSSPELGDNMVFPFFHDGDLKNELFDNMLLVPRRPSQNSSFHHATYKLIMVIVKSYSGEVGTWQLVQKHFRFSSRLSDNCGRHILWARKHVDISIWF</sequence>
<reference evidence="1" key="1">
    <citation type="submission" date="2023-02" db="EMBL/GenBank/DDBJ databases">
        <title>Genome of toxic invasive species Heracleum sosnowskyi carries increased number of genes despite the absence of recent whole-genome duplications.</title>
        <authorList>
            <person name="Schelkunov M."/>
            <person name="Shtratnikova V."/>
            <person name="Makarenko M."/>
            <person name="Klepikova A."/>
            <person name="Omelchenko D."/>
            <person name="Novikova G."/>
            <person name="Obukhova E."/>
            <person name="Bogdanov V."/>
            <person name="Penin A."/>
            <person name="Logacheva M."/>
        </authorList>
    </citation>
    <scope>NUCLEOTIDE SEQUENCE</scope>
    <source>
        <strain evidence="1">Hsosn_3</strain>
        <tissue evidence="1">Leaf</tissue>
    </source>
</reference>
<name>A0AAD8NC87_9APIA</name>
<evidence type="ECO:0000313" key="1">
    <source>
        <dbReference type="EMBL" id="KAK1402438.1"/>
    </source>
</evidence>
<dbReference type="Proteomes" id="UP001237642">
    <property type="component" value="Unassembled WGS sequence"/>
</dbReference>
<protein>
    <submittedName>
        <fullName evidence="1">Uncharacterized protein</fullName>
    </submittedName>
</protein>
<dbReference type="AlphaFoldDB" id="A0AAD8NC87"/>
<dbReference type="EMBL" id="JAUIZM010000001">
    <property type="protein sequence ID" value="KAK1402438.1"/>
    <property type="molecule type" value="Genomic_DNA"/>
</dbReference>
<gene>
    <name evidence="1" type="ORF">POM88_002043</name>
</gene>
<reference evidence="1" key="2">
    <citation type="submission" date="2023-05" db="EMBL/GenBank/DDBJ databases">
        <authorList>
            <person name="Schelkunov M.I."/>
        </authorList>
    </citation>
    <scope>NUCLEOTIDE SEQUENCE</scope>
    <source>
        <strain evidence="1">Hsosn_3</strain>
        <tissue evidence="1">Leaf</tissue>
    </source>
</reference>
<keyword evidence="2" id="KW-1185">Reference proteome</keyword>
<proteinExistence type="predicted"/>
<accession>A0AAD8NC87</accession>
<evidence type="ECO:0000313" key="2">
    <source>
        <dbReference type="Proteomes" id="UP001237642"/>
    </source>
</evidence>
<comment type="caution">
    <text evidence="1">The sequence shown here is derived from an EMBL/GenBank/DDBJ whole genome shotgun (WGS) entry which is preliminary data.</text>
</comment>